<dbReference type="Proteomes" id="UP001140217">
    <property type="component" value="Unassembled WGS sequence"/>
</dbReference>
<dbReference type="EMBL" id="JANBUL010000140">
    <property type="protein sequence ID" value="KAJ2780402.1"/>
    <property type="molecule type" value="Genomic_DNA"/>
</dbReference>
<sequence length="95" mass="10525">MKCSDISEKQQTLLFQCYCKTTYNTNFVNIYRGEDRIVCTRGDRNTFDANMTTICDEYQKYDGCPGVHISAASTPAALSVTKVAVVVMLVVALLA</sequence>
<accession>A0A9W8LHM1</accession>
<evidence type="ECO:0000313" key="2">
    <source>
        <dbReference type="Proteomes" id="UP001140217"/>
    </source>
</evidence>
<dbReference type="OrthoDB" id="5512410at2759"/>
<keyword evidence="2" id="KW-1185">Reference proteome</keyword>
<comment type="caution">
    <text evidence="1">The sequence shown here is derived from an EMBL/GenBank/DDBJ whole genome shotgun (WGS) entry which is preliminary data.</text>
</comment>
<reference evidence="1" key="1">
    <citation type="submission" date="2022-07" db="EMBL/GenBank/DDBJ databases">
        <title>Phylogenomic reconstructions and comparative analyses of Kickxellomycotina fungi.</title>
        <authorList>
            <person name="Reynolds N.K."/>
            <person name="Stajich J.E."/>
            <person name="Barry K."/>
            <person name="Grigoriev I.V."/>
            <person name="Crous P."/>
            <person name="Smith M.E."/>
        </authorList>
    </citation>
    <scope>NUCLEOTIDE SEQUENCE</scope>
    <source>
        <strain evidence="1">NBRC 105414</strain>
    </source>
</reference>
<proteinExistence type="predicted"/>
<gene>
    <name evidence="1" type="ORF">H4R18_003483</name>
</gene>
<protein>
    <submittedName>
        <fullName evidence="1">Uncharacterized protein</fullName>
    </submittedName>
</protein>
<organism evidence="1 2">
    <name type="scientific">Coemansia javaensis</name>
    <dbReference type="NCBI Taxonomy" id="2761396"/>
    <lineage>
        <taxon>Eukaryota</taxon>
        <taxon>Fungi</taxon>
        <taxon>Fungi incertae sedis</taxon>
        <taxon>Zoopagomycota</taxon>
        <taxon>Kickxellomycotina</taxon>
        <taxon>Kickxellomycetes</taxon>
        <taxon>Kickxellales</taxon>
        <taxon>Kickxellaceae</taxon>
        <taxon>Coemansia</taxon>
    </lineage>
</organism>
<evidence type="ECO:0000313" key="1">
    <source>
        <dbReference type="EMBL" id="KAJ2780402.1"/>
    </source>
</evidence>
<dbReference type="AlphaFoldDB" id="A0A9W8LHM1"/>
<name>A0A9W8LHM1_9FUNG</name>